<organism evidence="1 2">
    <name type="scientific">Spiroplasma apis B31</name>
    <dbReference type="NCBI Taxonomy" id="1276258"/>
    <lineage>
        <taxon>Bacteria</taxon>
        <taxon>Bacillati</taxon>
        <taxon>Mycoplasmatota</taxon>
        <taxon>Mollicutes</taxon>
        <taxon>Entomoplasmatales</taxon>
        <taxon>Spiroplasmataceae</taxon>
        <taxon>Spiroplasma</taxon>
    </lineage>
</organism>
<dbReference type="EMBL" id="CP006682">
    <property type="protein sequence ID" value="AHB36590.1"/>
    <property type="molecule type" value="Genomic_DNA"/>
</dbReference>
<dbReference type="KEGG" id="sapi:SAPIS_v1c07450"/>
<gene>
    <name evidence="1" type="ORF">SAPIS_v1c07450</name>
</gene>
<sequence>MSCLLNTRKVNKMIAFFAIPTLSFKNMFFKCNTYVKNGAYIWNEKNLTNRIGYL</sequence>
<keyword evidence="2" id="KW-1185">Reference proteome</keyword>
<evidence type="ECO:0000313" key="2">
    <source>
        <dbReference type="Proteomes" id="UP000018550"/>
    </source>
</evidence>
<dbReference type="AlphaFoldDB" id="V5RLA0"/>
<dbReference type="Proteomes" id="UP000018550">
    <property type="component" value="Chromosome"/>
</dbReference>
<protein>
    <submittedName>
        <fullName evidence="1">Uncharacterized protein</fullName>
    </submittedName>
</protein>
<name>V5RLA0_SPIAP</name>
<proteinExistence type="predicted"/>
<reference evidence="1 2" key="1">
    <citation type="journal article" date="2014" name="Genome Announc.">
        <title>Complete Genome Sequence of Spiroplasma apis B31T (ATCC 33834), a Bacterium Associated with May Disease of Honeybees (Apis mellifera).</title>
        <authorList>
            <person name="Ku C."/>
            <person name="Lo W.S."/>
            <person name="Chen L.L."/>
            <person name="Kuo C.H."/>
        </authorList>
    </citation>
    <scope>NUCLEOTIDE SEQUENCE [LARGE SCALE GENOMIC DNA]</scope>
    <source>
        <strain evidence="1">B31</strain>
    </source>
</reference>
<dbReference type="HOGENOM" id="CLU_3048127_0_0_14"/>
<evidence type="ECO:0000313" key="1">
    <source>
        <dbReference type="EMBL" id="AHB36590.1"/>
    </source>
</evidence>
<dbReference type="STRING" id="1276258.SAPIS_v1c07450"/>
<accession>V5RLA0</accession>